<organism evidence="1">
    <name type="scientific">Oryza sativa subsp. japonica</name>
    <name type="common">Rice</name>
    <dbReference type="NCBI Taxonomy" id="39947"/>
    <lineage>
        <taxon>Eukaryota</taxon>
        <taxon>Viridiplantae</taxon>
        <taxon>Streptophyta</taxon>
        <taxon>Embryophyta</taxon>
        <taxon>Tracheophyta</taxon>
        <taxon>Spermatophyta</taxon>
        <taxon>Magnoliopsida</taxon>
        <taxon>Liliopsida</taxon>
        <taxon>Poales</taxon>
        <taxon>Poaceae</taxon>
        <taxon>BOP clade</taxon>
        <taxon>Oryzoideae</taxon>
        <taxon>Oryzeae</taxon>
        <taxon>Oryzinae</taxon>
        <taxon>Oryza</taxon>
        <taxon>Oryza sativa</taxon>
    </lineage>
</organism>
<reference evidence="1" key="3">
    <citation type="submission" date="2006-01" db="EMBL/GenBank/DDBJ databases">
        <authorList>
            <person name="Buell R."/>
        </authorList>
    </citation>
    <scope>NUCLEOTIDE SEQUENCE</scope>
</reference>
<proteinExistence type="predicted"/>
<evidence type="ECO:0000313" key="1">
    <source>
        <dbReference type="EMBL" id="ABA99091.1"/>
    </source>
</evidence>
<protein>
    <submittedName>
        <fullName evidence="1">Uncharacterized protein</fullName>
    </submittedName>
</protein>
<gene>
    <name evidence="1" type="ordered locus">LOC_Os12g32700</name>
</gene>
<dbReference type="AlphaFoldDB" id="Q2QQ01"/>
<reference evidence="1" key="1">
    <citation type="journal article" date="2005" name="BMC Biol.">
        <title>The sequence of rice chromosomes 11 and 12, rich in disease resistance genes and recent gene duplications.</title>
        <authorList>
            <consortium name="The rice chromosomes 11 and 12 sequencing consortia"/>
        </authorList>
    </citation>
    <scope>NUCLEOTIDE SEQUENCE [LARGE SCALE GENOMIC DNA]</scope>
</reference>
<sequence length="86" mass="9896">MAAARSPFSSAIGRTLRLRLRLRHRPFERAPPGSSICSSYNWIFRKNCYERKYPDLSQLSNGYFIAAAHYSSSSADSHTYELQLKH</sequence>
<name>Q2QQ01_ORYSJ</name>
<reference evidence="1" key="2">
    <citation type="submission" date="2005-04" db="EMBL/GenBank/DDBJ databases">
        <authorList>
            <person name="Buell C.R."/>
            <person name="Wing R.A."/>
            <person name="McCombie W.A."/>
            <person name="Ouyang S."/>
        </authorList>
    </citation>
    <scope>NUCLEOTIDE SEQUENCE</scope>
</reference>
<dbReference type="EMBL" id="DP000011">
    <property type="protein sequence ID" value="ABA99091.1"/>
    <property type="molecule type" value="Genomic_DNA"/>
</dbReference>
<accession>Q2QQ01</accession>